<keyword evidence="3" id="KW-1185">Reference proteome</keyword>
<sequence length="289" mass="32677">FTPRWLQLRCLRLSSSLLQHYTHYLGVVTCKMAEHRRATRERKSGSNTENDSIPSSQGSPAGTSLVREAPAAKRRRILEQLGSTAPRKITCANDLDEIELQELYKIADCFVKAHGRNHRATAATVESLINVVFKFLWTPDGQNQPNLLESSSMHAVAENQVGNLVNGTLRRPVFLKLEFAISPGPKVMIGLVDIFGAEIRFKEFRDLEWNSSGLESATKDLADIRNQFIQENTRRAVRYARQMICSRSKGEGLPRMTEQYEFVDMEHFYKMCPMGVPRDGTLAAIDSFI</sequence>
<organism evidence="2 3">
    <name type="scientific">Tolypocladium ophioglossoides (strain CBS 100239)</name>
    <name type="common">Snaketongue truffleclub</name>
    <name type="synonym">Elaphocordyceps ophioglossoides</name>
    <dbReference type="NCBI Taxonomy" id="1163406"/>
    <lineage>
        <taxon>Eukaryota</taxon>
        <taxon>Fungi</taxon>
        <taxon>Dikarya</taxon>
        <taxon>Ascomycota</taxon>
        <taxon>Pezizomycotina</taxon>
        <taxon>Sordariomycetes</taxon>
        <taxon>Hypocreomycetidae</taxon>
        <taxon>Hypocreales</taxon>
        <taxon>Ophiocordycipitaceae</taxon>
        <taxon>Tolypocladium</taxon>
    </lineage>
</organism>
<feature type="compositionally biased region" description="Polar residues" evidence="1">
    <location>
        <begin position="45"/>
        <end position="62"/>
    </location>
</feature>
<reference evidence="2 3" key="1">
    <citation type="journal article" date="2015" name="BMC Genomics">
        <title>The genome of the truffle-parasite Tolypocladium ophioglossoides and the evolution of antifungal peptaibiotics.</title>
        <authorList>
            <person name="Quandt C.A."/>
            <person name="Bushley K.E."/>
            <person name="Spatafora J.W."/>
        </authorList>
    </citation>
    <scope>NUCLEOTIDE SEQUENCE [LARGE SCALE GENOMIC DNA]</scope>
    <source>
        <strain evidence="2 3">CBS 100239</strain>
    </source>
</reference>
<gene>
    <name evidence="2" type="ORF">TOPH_06348</name>
</gene>
<comment type="caution">
    <text evidence="2">The sequence shown here is derived from an EMBL/GenBank/DDBJ whole genome shotgun (WGS) entry which is preliminary data.</text>
</comment>
<feature type="region of interest" description="Disordered" evidence="1">
    <location>
        <begin position="36"/>
        <end position="69"/>
    </location>
</feature>
<dbReference type="EMBL" id="LFRF01000021">
    <property type="protein sequence ID" value="KND89105.1"/>
    <property type="molecule type" value="Genomic_DNA"/>
</dbReference>
<proteinExistence type="predicted"/>
<evidence type="ECO:0000313" key="2">
    <source>
        <dbReference type="EMBL" id="KND89105.1"/>
    </source>
</evidence>
<dbReference type="AlphaFoldDB" id="A0A0L0N5L8"/>
<evidence type="ECO:0000256" key="1">
    <source>
        <dbReference type="SAM" id="MobiDB-lite"/>
    </source>
</evidence>
<accession>A0A0L0N5L8</accession>
<name>A0A0L0N5L8_TOLOC</name>
<feature type="non-terminal residue" evidence="2">
    <location>
        <position position="1"/>
    </location>
</feature>
<evidence type="ECO:0000313" key="3">
    <source>
        <dbReference type="Proteomes" id="UP000036947"/>
    </source>
</evidence>
<dbReference type="Proteomes" id="UP000036947">
    <property type="component" value="Unassembled WGS sequence"/>
</dbReference>
<protein>
    <submittedName>
        <fullName evidence="2">Uncharacterized protein</fullName>
    </submittedName>
</protein>
<dbReference type="OrthoDB" id="10669662at2759"/>